<evidence type="ECO:0000313" key="3">
    <source>
        <dbReference type="EMBL" id="MBO0609675.1"/>
    </source>
</evidence>
<dbReference type="RefSeq" id="WP_207275607.1">
    <property type="nucleotide sequence ID" value="NZ_JAFMPK010000044.1"/>
</dbReference>
<organism evidence="3 4">
    <name type="scientific">Myceligenerans salitolerans</name>
    <dbReference type="NCBI Taxonomy" id="1230528"/>
    <lineage>
        <taxon>Bacteria</taxon>
        <taxon>Bacillati</taxon>
        <taxon>Actinomycetota</taxon>
        <taxon>Actinomycetes</taxon>
        <taxon>Micrococcales</taxon>
        <taxon>Promicromonosporaceae</taxon>
        <taxon>Myceligenerans</taxon>
    </lineage>
</organism>
<sequence>MSTSISRSAAVANGAATAEPGRDGFRSLAEAVDAVGAVEALLASLAASRAVLLHEVGAWAEAHIEEILPEGADGGRAVAGEVEGVAAGVVAGRLADVLRVSPEAAAGLVEESRALVRRHPRTLAALRGGTISYGHAQTILGYTCGLHRGGRAALETRLLRQARTATVAELSQIARTERERRLRVPRRRRTEEASARQRRQMSSQAGGSADCT</sequence>
<accession>A0ABS3I9K0</accession>
<gene>
    <name evidence="3" type="ORF">J0911_11645</name>
</gene>
<evidence type="ECO:0000313" key="4">
    <source>
        <dbReference type="Proteomes" id="UP000664617"/>
    </source>
</evidence>
<dbReference type="Proteomes" id="UP000664617">
    <property type="component" value="Unassembled WGS sequence"/>
</dbReference>
<name>A0ABS3I9K0_9MICO</name>
<protein>
    <submittedName>
        <fullName evidence="3">DUF222 domain-containing protein</fullName>
    </submittedName>
</protein>
<feature type="compositionally biased region" description="Polar residues" evidence="1">
    <location>
        <begin position="200"/>
        <end position="212"/>
    </location>
</feature>
<feature type="domain" description="DUF222" evidence="2">
    <location>
        <begin position="86"/>
        <end position="198"/>
    </location>
</feature>
<dbReference type="EMBL" id="JAFMPK010000044">
    <property type="protein sequence ID" value="MBO0609675.1"/>
    <property type="molecule type" value="Genomic_DNA"/>
</dbReference>
<feature type="region of interest" description="Disordered" evidence="1">
    <location>
        <begin position="1"/>
        <end position="20"/>
    </location>
</feature>
<evidence type="ECO:0000256" key="1">
    <source>
        <dbReference type="SAM" id="MobiDB-lite"/>
    </source>
</evidence>
<dbReference type="InterPro" id="IPR003870">
    <property type="entry name" value="DUF222"/>
</dbReference>
<keyword evidence="4" id="KW-1185">Reference proteome</keyword>
<dbReference type="Pfam" id="PF02720">
    <property type="entry name" value="DUF222"/>
    <property type="match status" value="1"/>
</dbReference>
<feature type="region of interest" description="Disordered" evidence="1">
    <location>
        <begin position="177"/>
        <end position="212"/>
    </location>
</feature>
<comment type="caution">
    <text evidence="3">The sequence shown here is derived from an EMBL/GenBank/DDBJ whole genome shotgun (WGS) entry which is preliminary data.</text>
</comment>
<proteinExistence type="predicted"/>
<reference evidence="4" key="1">
    <citation type="submission" date="2023-07" db="EMBL/GenBank/DDBJ databases">
        <title>Myceligenerans salitolerans sp. nov., a halotolerant actinomycete isolated from a salt lake in Xinjiang, China.</title>
        <authorList>
            <person name="Guan T."/>
        </authorList>
    </citation>
    <scope>NUCLEOTIDE SEQUENCE [LARGE SCALE GENOMIC DNA]</scope>
    <source>
        <strain evidence="4">XHU 5031</strain>
    </source>
</reference>
<evidence type="ECO:0000259" key="2">
    <source>
        <dbReference type="Pfam" id="PF02720"/>
    </source>
</evidence>